<organism evidence="1 2">
    <name type="scientific">Dentiscutata erythropus</name>
    <dbReference type="NCBI Taxonomy" id="1348616"/>
    <lineage>
        <taxon>Eukaryota</taxon>
        <taxon>Fungi</taxon>
        <taxon>Fungi incertae sedis</taxon>
        <taxon>Mucoromycota</taxon>
        <taxon>Glomeromycotina</taxon>
        <taxon>Glomeromycetes</taxon>
        <taxon>Diversisporales</taxon>
        <taxon>Gigasporaceae</taxon>
        <taxon>Dentiscutata</taxon>
    </lineage>
</organism>
<name>A0A9N9K3K6_9GLOM</name>
<feature type="non-terminal residue" evidence="1">
    <location>
        <position position="175"/>
    </location>
</feature>
<keyword evidence="2" id="KW-1185">Reference proteome</keyword>
<feature type="non-terminal residue" evidence="1">
    <location>
        <position position="1"/>
    </location>
</feature>
<dbReference type="Proteomes" id="UP000789405">
    <property type="component" value="Unassembled WGS sequence"/>
</dbReference>
<evidence type="ECO:0000313" key="2">
    <source>
        <dbReference type="Proteomes" id="UP000789405"/>
    </source>
</evidence>
<evidence type="ECO:0000313" key="1">
    <source>
        <dbReference type="EMBL" id="CAG8806170.1"/>
    </source>
</evidence>
<dbReference type="OrthoDB" id="2439111at2759"/>
<protein>
    <submittedName>
        <fullName evidence="1">19221_t:CDS:1</fullName>
    </submittedName>
</protein>
<reference evidence="1" key="1">
    <citation type="submission" date="2021-06" db="EMBL/GenBank/DDBJ databases">
        <authorList>
            <person name="Kallberg Y."/>
            <person name="Tangrot J."/>
            <person name="Rosling A."/>
        </authorList>
    </citation>
    <scope>NUCLEOTIDE SEQUENCE</scope>
    <source>
        <strain evidence="1">MA453B</strain>
    </source>
</reference>
<sequence length="175" mass="19950">HFATTPLKSSGHFSAVCKYCNTRFSHGRPNELEVHLAKECEGESIDNEIRSKYLKIAVQRQLSKEKKTSSKNQSKKQKIKVIKINWETEKYLQTADNLTLGLDGWTNPQADLLFNEIEKILIKIGPKKFIGVNASTIAATHRQINQKCSSIINLRCIVHFVNFISHDILKYKLPA</sequence>
<accession>A0A9N9K3K6</accession>
<proteinExistence type="predicted"/>
<dbReference type="EMBL" id="CAJVPY010040917">
    <property type="protein sequence ID" value="CAG8806170.1"/>
    <property type="molecule type" value="Genomic_DNA"/>
</dbReference>
<dbReference type="AlphaFoldDB" id="A0A9N9K3K6"/>
<gene>
    <name evidence="1" type="ORF">DERYTH_LOCUS24416</name>
</gene>
<comment type="caution">
    <text evidence="1">The sequence shown here is derived from an EMBL/GenBank/DDBJ whole genome shotgun (WGS) entry which is preliminary data.</text>
</comment>